<dbReference type="RefSeq" id="WP_116976930.1">
    <property type="nucleotide sequence ID" value="NZ_QPMM01000009.1"/>
</dbReference>
<organism evidence="1 2">
    <name type="scientific">Chitinophaga silvatica</name>
    <dbReference type="NCBI Taxonomy" id="2282649"/>
    <lineage>
        <taxon>Bacteria</taxon>
        <taxon>Pseudomonadati</taxon>
        <taxon>Bacteroidota</taxon>
        <taxon>Chitinophagia</taxon>
        <taxon>Chitinophagales</taxon>
        <taxon>Chitinophagaceae</taxon>
        <taxon>Chitinophaga</taxon>
    </lineage>
</organism>
<dbReference type="AlphaFoldDB" id="A0A3E1Y7A9"/>
<keyword evidence="2" id="KW-1185">Reference proteome</keyword>
<sequence>MKYLMLLFFVFTFSCSSSKIDVINRINNDSDAIVNLFLHKSIIRSRGQNMVLFCTHRNDKSNRYYFEINDNNFHFTNDSIEYMPDILGIRKVRGTELYKQELVSHVKALLSKMDQLDIRDVLGDLSSQGIDLKIYMKQFPMVLLYVSDIQKVNMAYWQKYINSMQKLNAKWYYSARNQE</sequence>
<name>A0A3E1Y7A9_9BACT</name>
<comment type="caution">
    <text evidence="1">The sequence shown here is derived from an EMBL/GenBank/DDBJ whole genome shotgun (WGS) entry which is preliminary data.</text>
</comment>
<evidence type="ECO:0008006" key="3">
    <source>
        <dbReference type="Google" id="ProtNLM"/>
    </source>
</evidence>
<gene>
    <name evidence="1" type="ORF">DVR12_16655</name>
</gene>
<dbReference type="PROSITE" id="PS51257">
    <property type="entry name" value="PROKAR_LIPOPROTEIN"/>
    <property type="match status" value="1"/>
</dbReference>
<dbReference type="Proteomes" id="UP000260644">
    <property type="component" value="Unassembled WGS sequence"/>
</dbReference>
<evidence type="ECO:0000313" key="2">
    <source>
        <dbReference type="Proteomes" id="UP000260644"/>
    </source>
</evidence>
<protein>
    <recommendedName>
        <fullName evidence="3">Lipoprotein</fullName>
    </recommendedName>
</protein>
<dbReference type="EMBL" id="QPMM01000009">
    <property type="protein sequence ID" value="RFS20981.1"/>
    <property type="molecule type" value="Genomic_DNA"/>
</dbReference>
<dbReference type="OrthoDB" id="677070at2"/>
<proteinExistence type="predicted"/>
<accession>A0A3E1Y7A9</accession>
<reference evidence="1 2" key="1">
    <citation type="submission" date="2018-07" db="EMBL/GenBank/DDBJ databases">
        <title>Chitinophaga K2CV101002-2 sp. nov., isolated from a monsoon evergreen broad-leaved forest soil.</title>
        <authorList>
            <person name="Lv Y."/>
        </authorList>
    </citation>
    <scope>NUCLEOTIDE SEQUENCE [LARGE SCALE GENOMIC DNA]</scope>
    <source>
        <strain evidence="1 2">GDMCC 1.1288</strain>
    </source>
</reference>
<evidence type="ECO:0000313" key="1">
    <source>
        <dbReference type="EMBL" id="RFS20981.1"/>
    </source>
</evidence>